<dbReference type="EMBL" id="PISJ01000017">
    <property type="protein sequence ID" value="PKF32345.1"/>
    <property type="molecule type" value="Genomic_DNA"/>
</dbReference>
<reference evidence="1 2" key="1">
    <citation type="submission" date="2017-12" db="EMBL/GenBank/DDBJ databases">
        <title>Draft Genome sequences of multiple microbial strains isolated from spacecraft associated surfaces.</title>
        <authorList>
            <person name="Seuylemezian A."/>
            <person name="Vaishampayan P."/>
            <person name="Venkateswaran K."/>
        </authorList>
    </citation>
    <scope>NUCLEOTIDE SEQUENCE [LARGE SCALE GENOMIC DNA]</scope>
    <source>
        <strain evidence="1 2">2P01AA</strain>
    </source>
</reference>
<evidence type="ECO:0000313" key="1">
    <source>
        <dbReference type="EMBL" id="PKF32345.1"/>
    </source>
</evidence>
<sequence length="66" mass="7575">MHSLKISWSGRAEVKTKNNIGNIHQPVNKCHILRKLSLEVKPCDTFKYILQVIIVRENVTLGLFMA</sequence>
<dbReference type="AlphaFoldDB" id="A0A2N0WCP4"/>
<name>A0A2N0WCP4_9GAMM</name>
<proteinExistence type="predicted"/>
<evidence type="ECO:0000313" key="2">
    <source>
        <dbReference type="Proteomes" id="UP000233553"/>
    </source>
</evidence>
<comment type="caution">
    <text evidence="1">The sequence shown here is derived from an EMBL/GenBank/DDBJ whole genome shotgun (WGS) entry which is preliminary data.</text>
</comment>
<dbReference type="Proteomes" id="UP000233553">
    <property type="component" value="Unassembled WGS sequence"/>
</dbReference>
<protein>
    <submittedName>
        <fullName evidence="1">Uncharacterized protein</fullName>
    </submittedName>
</protein>
<gene>
    <name evidence="1" type="ORF">CW311_14040</name>
</gene>
<organism evidence="1 2">
    <name type="scientific">Acinetobacter proteolyticus</name>
    <dbReference type="NCBI Taxonomy" id="1776741"/>
    <lineage>
        <taxon>Bacteria</taxon>
        <taxon>Pseudomonadati</taxon>
        <taxon>Pseudomonadota</taxon>
        <taxon>Gammaproteobacteria</taxon>
        <taxon>Moraxellales</taxon>
        <taxon>Moraxellaceae</taxon>
        <taxon>Acinetobacter</taxon>
    </lineage>
</organism>
<accession>A0A2N0WCP4</accession>